<dbReference type="CDD" id="cd00146">
    <property type="entry name" value="PKD"/>
    <property type="match status" value="4"/>
</dbReference>
<feature type="domain" description="PKD" evidence="1">
    <location>
        <begin position="985"/>
        <end position="1052"/>
    </location>
</feature>
<dbReference type="PROSITE" id="PS50093">
    <property type="entry name" value="PKD"/>
    <property type="match status" value="5"/>
</dbReference>
<dbReference type="Proteomes" id="UP001060919">
    <property type="component" value="Chromosome"/>
</dbReference>
<sequence>MKKNYYYTLSCLILMFVFIQNLSATHIVGGEMNYRCLGGSQYEITLTVYRDCETSVVLFDDPAIIGIYDGNNVAVQTLNVPLKNESMLNATLADSCLVAPPSACIMQAIYIDTVTLPVIAQGYVISYQRCCRNNTIVNILGPGQTGATYFIEITETALLSCNSSPVFRDLPNIYLCQGEPLVFDHSVVDLDGDSIVYELCYPYSGASPAAATSNSPPPYSPVIFNTPFSVSAMLGTTDSLKIDASTGILTGTPYINGVFLVGVCAKEYRNGVLLSTTIRDFQYKVGACQPASVAQFDQSFHNCDDLEYQFFNTSTLNVGGYFWDFNGLGTSTAANPIFTFPNQGIYTITLIAGAGTPCADTTVGTIDVQIRTIDLSISPPQLVCAGDTVKIGVVDQYASITGPSTYSWGPANQIISGQGSDSVTIVASNNLTVFVSGVNSHSCQNSAITTITTLNKNVTYDTLRPICNTSLTVDFQNPFSSNPALTDYRWDFDGLGTSTAIHPSFTFPDTGKYDVVLLVGPTATTCADTFYVHVDLELSGLDLTPLNPLFPLCGGDSLWLKVENSFKDYSGATIYNWTPNAMIAAGQGTDSVLIIGQQDATIKVYIENSYGCADSLQTMLNVTTVQASFDTVSVRCNTSLIVPFQNTSITNPTNNNYRWVFDTLGTSTAINPTYTFPDTGWYTIQLIAGTTSIPGLAGLCQDTATLALYLPLEGIDLQAIAPISGCTSDSIHLKAVDLLDVYSSSTQYVWTSTGSPILAGQGTDSIFLMPNQTTTVSLIATNNYGCSDTISTIIDVTNIQAGFTPLLDPCNTTFDVDFQNATNTNLLGINYHWDFGGLGTSTGVNPTHSFPDTGIYTVTLIAGVGNVCVDTISSTVQVVLQGVDLQAIAPQTICNDGLANLKAIDRHDAYSSTTQYTWTVSNGNLLTGQGTDSILVDPNPNSSTVSVLATNNYGCSDTTSTTIQVDVVEASFDSLELPCNTSLVIPFVNTSTTNLAGVNYHWDFGGLGTSVGVNPTYTFPDTGAYTVTLIAGQTGQCTDTMSMDVYLPLEGIDLQIMPSQTICEGDSTWFRVTDLLAAYSSSIQYTWNSTATILDGQGTDSVLVMATSNSNLAVVATNNHGCSDTTTADLNVLIVHANFELDTVLCNTSLTVDFRNRSTTNPQNNLYEWDFDGLGTSTGIDPSFTFPDTGIYTISLVAGLGNICPDTLVQTIDLKLDGLVLQNLLPITVCQGDTVGFRAIDQLDAYSNTTQYLWEPTASIVSGQGTDSILLVPMNSLQLEVVATNNWGCSDSTFTTVDVRIVEAAFDSIDLDCSLNLEVPFQNTSFVNTGTTAYAWRFDNLGTSTQENPTYTFPDTGVYTIRLIADAGLLCPDTVEQHIHVELKGLEITATNAQVFCARDTALLVATNLYEGYSNFTTYDWEPSHLILSGQGTDSTRVTIPSNTTFTIIGTNAFGCKDTTQATGTIQYPTPTLAVTVSPDSIFVGQTADLSATDDLNYNYFWTPDTTLSAYDVYDPVARPRVTTTYYLTVENEYGCQNNDSVTVIIRQPICDGPLVFIPSAFSPDGDGHNDVLMVNGNNIESMTMVIFNRWGQKVFETNDQNRGWDGTFKGKELAPDAYGYYMRCTCKQGGELQLKGSITLLR</sequence>
<dbReference type="KEGG" id="aup:AsAng_0007330"/>
<evidence type="ECO:0000313" key="3">
    <source>
        <dbReference type="Proteomes" id="UP001060919"/>
    </source>
</evidence>
<dbReference type="SUPFAM" id="SSF49299">
    <property type="entry name" value="PKD domain"/>
    <property type="match status" value="7"/>
</dbReference>
<dbReference type="SMART" id="SM00089">
    <property type="entry name" value="PKD"/>
    <property type="match status" value="7"/>
</dbReference>
<protein>
    <submittedName>
        <fullName evidence="2">PKD domain-containing protein</fullName>
    </submittedName>
</protein>
<dbReference type="InterPro" id="IPR026341">
    <property type="entry name" value="T9SS_type_B"/>
</dbReference>
<proteinExistence type="predicted"/>
<dbReference type="InterPro" id="IPR013783">
    <property type="entry name" value="Ig-like_fold"/>
</dbReference>
<organism evidence="2 3">
    <name type="scientific">Aureispira anguillae</name>
    <dbReference type="NCBI Taxonomy" id="2864201"/>
    <lineage>
        <taxon>Bacteria</taxon>
        <taxon>Pseudomonadati</taxon>
        <taxon>Bacteroidota</taxon>
        <taxon>Saprospiria</taxon>
        <taxon>Saprospirales</taxon>
        <taxon>Saprospiraceae</taxon>
        <taxon>Aureispira</taxon>
    </lineage>
</organism>
<feature type="domain" description="PKD" evidence="1">
    <location>
        <begin position="829"/>
        <end position="862"/>
    </location>
</feature>
<evidence type="ECO:0000313" key="2">
    <source>
        <dbReference type="EMBL" id="BDS10028.1"/>
    </source>
</evidence>
<name>A0A915YBH8_9BACT</name>
<dbReference type="InterPro" id="IPR000601">
    <property type="entry name" value="PKD_dom"/>
</dbReference>
<dbReference type="InterPro" id="IPR045829">
    <property type="entry name" value="PKD_6"/>
</dbReference>
<feature type="domain" description="PKD" evidence="1">
    <location>
        <begin position="471"/>
        <end position="541"/>
    </location>
</feature>
<feature type="domain" description="PKD" evidence="1">
    <location>
        <begin position="1314"/>
        <end position="1365"/>
    </location>
</feature>
<dbReference type="EMBL" id="AP026867">
    <property type="protein sequence ID" value="BDS10028.1"/>
    <property type="molecule type" value="Genomic_DNA"/>
</dbReference>
<dbReference type="NCBIfam" id="TIGR04131">
    <property type="entry name" value="Bac_Flav_CTERM"/>
    <property type="match status" value="1"/>
</dbReference>
<reference evidence="2" key="1">
    <citation type="submission" date="2022-09" db="EMBL/GenBank/DDBJ databases">
        <title>Aureispira anguillicida sp. nov., isolated from Leptocephalus of Japanese eel Anguilla japonica.</title>
        <authorList>
            <person name="Yuasa K."/>
            <person name="Mekata T."/>
            <person name="Ikunari K."/>
        </authorList>
    </citation>
    <scope>NUCLEOTIDE SEQUENCE</scope>
    <source>
        <strain evidence="2">EL160426</strain>
    </source>
</reference>
<evidence type="ECO:0000259" key="1">
    <source>
        <dbReference type="PROSITE" id="PS50093"/>
    </source>
</evidence>
<dbReference type="InterPro" id="IPR022409">
    <property type="entry name" value="PKD/Chitinase_dom"/>
</dbReference>
<dbReference type="Pfam" id="PF19408">
    <property type="entry name" value="PKD_6"/>
    <property type="match status" value="3"/>
</dbReference>
<dbReference type="Gene3D" id="2.60.40.10">
    <property type="entry name" value="Immunoglobulins"/>
    <property type="match status" value="8"/>
</dbReference>
<accession>A0A915YBH8</accession>
<gene>
    <name evidence="2" type="ORF">AsAng_0007330</name>
</gene>
<dbReference type="RefSeq" id="WP_264791371.1">
    <property type="nucleotide sequence ID" value="NZ_AP026867.1"/>
</dbReference>
<feature type="domain" description="PKD" evidence="1">
    <location>
        <begin position="1150"/>
        <end position="1198"/>
    </location>
</feature>
<keyword evidence="3" id="KW-1185">Reference proteome</keyword>
<dbReference type="InterPro" id="IPR035986">
    <property type="entry name" value="PKD_dom_sf"/>
</dbReference>
<dbReference type="Pfam" id="PF18911">
    <property type="entry name" value="PKD_4"/>
    <property type="match status" value="2"/>
</dbReference>
<dbReference type="Pfam" id="PF13585">
    <property type="entry name" value="CHU_C"/>
    <property type="match status" value="1"/>
</dbReference>